<evidence type="ECO:0000313" key="3">
    <source>
        <dbReference type="EMBL" id="VDL77733.1"/>
    </source>
</evidence>
<feature type="transmembrane region" description="Helical" evidence="1">
    <location>
        <begin position="192"/>
        <end position="213"/>
    </location>
</feature>
<keyword evidence="1" id="KW-0472">Membrane</keyword>
<dbReference type="InterPro" id="IPR057279">
    <property type="entry name" value="MGAT4"/>
</dbReference>
<name>A0A0N4YC85_NIPBR</name>
<gene>
    <name evidence="3" type="ORF">NBR_LOCUS14144</name>
</gene>
<dbReference type="Pfam" id="PF04666">
    <property type="entry name" value="MGAT4_cons"/>
    <property type="match status" value="2"/>
</dbReference>
<proteinExistence type="predicted"/>
<reference evidence="5" key="1">
    <citation type="submission" date="2017-02" db="UniProtKB">
        <authorList>
            <consortium name="WormBaseParasite"/>
        </authorList>
    </citation>
    <scope>IDENTIFICATION</scope>
</reference>
<keyword evidence="1" id="KW-0812">Transmembrane</keyword>
<evidence type="ECO:0000259" key="2">
    <source>
        <dbReference type="Pfam" id="PF04666"/>
    </source>
</evidence>
<dbReference type="GO" id="GO:0008375">
    <property type="term" value="F:acetylglucosaminyltransferase activity"/>
    <property type="evidence" value="ECO:0007669"/>
    <property type="project" value="TreeGrafter"/>
</dbReference>
<dbReference type="PANTHER" id="PTHR12062">
    <property type="entry name" value="N-ACETYLGLUCOSAMINYLTRANSFERASE VI"/>
    <property type="match status" value="1"/>
</dbReference>
<dbReference type="PANTHER" id="PTHR12062:SF33">
    <property type="entry name" value="ALPHA-1,6-MANNOSYL-GLYCOPROTEIN 4-BETA-N-ACETYLGLUCOSAMINYLTRANSFERASE-LIKE"/>
    <property type="match status" value="1"/>
</dbReference>
<dbReference type="GO" id="GO:0006487">
    <property type="term" value="P:protein N-linked glycosylation"/>
    <property type="evidence" value="ECO:0007669"/>
    <property type="project" value="TreeGrafter"/>
</dbReference>
<dbReference type="InterPro" id="IPR006759">
    <property type="entry name" value="Glyco_transf_54"/>
</dbReference>
<keyword evidence="1" id="KW-1133">Transmembrane helix</keyword>
<feature type="domain" description="MGAT4 conserved region" evidence="2">
    <location>
        <begin position="200"/>
        <end position="311"/>
    </location>
</feature>
<dbReference type="STRING" id="27835.A0A0N4YC85"/>
<reference evidence="3 4" key="2">
    <citation type="submission" date="2018-11" db="EMBL/GenBank/DDBJ databases">
        <authorList>
            <consortium name="Pathogen Informatics"/>
        </authorList>
    </citation>
    <scope>NUCLEOTIDE SEQUENCE [LARGE SCALE GENOMIC DNA]</scope>
</reference>
<keyword evidence="4" id="KW-1185">Reference proteome</keyword>
<dbReference type="Proteomes" id="UP000271162">
    <property type="component" value="Unassembled WGS sequence"/>
</dbReference>
<accession>A0A0N4YC85</accession>
<dbReference type="OMA" id="ARDTHCT"/>
<dbReference type="EMBL" id="UYSL01021258">
    <property type="protein sequence ID" value="VDL77733.1"/>
    <property type="molecule type" value="Genomic_DNA"/>
</dbReference>
<organism evidence="5">
    <name type="scientific">Nippostrongylus brasiliensis</name>
    <name type="common">Rat hookworm</name>
    <dbReference type="NCBI Taxonomy" id="27835"/>
    <lineage>
        <taxon>Eukaryota</taxon>
        <taxon>Metazoa</taxon>
        <taxon>Ecdysozoa</taxon>
        <taxon>Nematoda</taxon>
        <taxon>Chromadorea</taxon>
        <taxon>Rhabditida</taxon>
        <taxon>Rhabditina</taxon>
        <taxon>Rhabditomorpha</taxon>
        <taxon>Strongyloidea</taxon>
        <taxon>Heligmosomidae</taxon>
        <taxon>Nippostrongylus</taxon>
    </lineage>
</organism>
<dbReference type="AlphaFoldDB" id="A0A0N4YC85"/>
<evidence type="ECO:0000313" key="4">
    <source>
        <dbReference type="Proteomes" id="UP000271162"/>
    </source>
</evidence>
<protein>
    <submittedName>
        <fullName evidence="5">Protein LOC152586 (inferred by orthology to a human protein)</fullName>
    </submittedName>
</protein>
<evidence type="ECO:0000256" key="1">
    <source>
        <dbReference type="SAM" id="Phobius"/>
    </source>
</evidence>
<dbReference type="WBParaSite" id="NBR_0001414301-mRNA-1">
    <property type="protein sequence ID" value="NBR_0001414301-mRNA-1"/>
    <property type="gene ID" value="NBR_0001414301"/>
</dbReference>
<feature type="domain" description="MGAT4 conserved region" evidence="2">
    <location>
        <begin position="23"/>
        <end position="159"/>
    </location>
</feature>
<evidence type="ECO:0000313" key="5">
    <source>
        <dbReference type="WBParaSite" id="NBR_0001414301-mRNA-1"/>
    </source>
</evidence>
<sequence>MNDSLFKAARNSYYAEPVITTDVMSLFPEFKNVSPNDLEPVPFTQRNRVRKKLVVGIPVVERAKSYITDTLTSLFSRLDEVYRSEVLFVVMFGSRQTFSGFVMNTTKEIKWKFAKEVDDGLLQIIAIPEAWYKINIEDVPPTFNDKAERMYWRTKQNIALTQTGEVLIIIGIQEIEDICPLLQQKFSRFDKIPFFAFIVFLRVVFNYVTFLGGRQWFYMDFSRMGFIGKLFRTEELKYVVHSVALYYRYKPVDWILLDIQYCRYCRPDQSMANCNKVIKGIVIGCGATQFQHVGKVSSLSGKVQNISDKYFGKGKGWSSRNNPLAKVSSTMKCKSGYEPQRGYANNNAIWFLNIAKGGRMIVTFSAPITVTGIMLLSGVPPAAQGKFGPETNVYVSLHGSDEDNKTLLGAFSLNGDFLFRSCGTRLKSIEVEVTEDLLHDVVVDHFIIDTGVHECLASNEK</sequence>